<dbReference type="WBParaSite" id="ACOC_0000544501-mRNA-1">
    <property type="protein sequence ID" value="ACOC_0000544501-mRNA-1"/>
    <property type="gene ID" value="ACOC_0000544501"/>
</dbReference>
<evidence type="ECO:0000256" key="9">
    <source>
        <dbReference type="ARBA" id="ARBA00022723"/>
    </source>
</evidence>
<evidence type="ECO:0000256" key="6">
    <source>
        <dbReference type="ARBA" id="ARBA00011738"/>
    </source>
</evidence>
<dbReference type="InterPro" id="IPR039356">
    <property type="entry name" value="YfbR/HDDC2"/>
</dbReference>
<comment type="catalytic activity">
    <reaction evidence="1">
        <text>a 2'-deoxyribonucleoside 5'-phosphate + H2O = a 2'-deoxyribonucleoside + phosphate</text>
        <dbReference type="Rhea" id="RHEA:36167"/>
        <dbReference type="ChEBI" id="CHEBI:15377"/>
        <dbReference type="ChEBI" id="CHEBI:18274"/>
        <dbReference type="ChEBI" id="CHEBI:43474"/>
        <dbReference type="ChEBI" id="CHEBI:65317"/>
        <dbReference type="EC" id="3.1.3.89"/>
    </reaction>
</comment>
<dbReference type="Proteomes" id="UP000267027">
    <property type="component" value="Unassembled WGS sequence"/>
</dbReference>
<evidence type="ECO:0000313" key="14">
    <source>
        <dbReference type="Proteomes" id="UP000267027"/>
    </source>
</evidence>
<evidence type="ECO:0000256" key="10">
    <source>
        <dbReference type="ARBA" id="ARBA00022801"/>
    </source>
</evidence>
<dbReference type="PANTHER" id="PTHR11845">
    <property type="entry name" value="5'-DEOXYNUCLEOTIDASE HDDC2"/>
    <property type="match status" value="1"/>
</dbReference>
<evidence type="ECO:0000256" key="3">
    <source>
        <dbReference type="ARBA" id="ARBA00001941"/>
    </source>
</evidence>
<dbReference type="SMART" id="SM00471">
    <property type="entry name" value="HDc"/>
    <property type="match status" value="1"/>
</dbReference>
<proteinExistence type="inferred from homology"/>
<dbReference type="InterPro" id="IPR003607">
    <property type="entry name" value="HD/PDEase_dom"/>
</dbReference>
<comment type="subunit">
    <text evidence="6">Homodimer.</text>
</comment>
<dbReference type="InterPro" id="IPR006674">
    <property type="entry name" value="HD_domain"/>
</dbReference>
<evidence type="ECO:0000256" key="4">
    <source>
        <dbReference type="ARBA" id="ARBA00004074"/>
    </source>
</evidence>
<evidence type="ECO:0000256" key="5">
    <source>
        <dbReference type="ARBA" id="ARBA00009999"/>
    </source>
</evidence>
<keyword evidence="14" id="KW-1185">Reference proteome</keyword>
<dbReference type="STRING" id="334426.A0A0R3PL56"/>
<dbReference type="GO" id="GO:0005737">
    <property type="term" value="C:cytoplasm"/>
    <property type="evidence" value="ECO:0007669"/>
    <property type="project" value="TreeGrafter"/>
</dbReference>
<reference evidence="15" key="1">
    <citation type="submission" date="2017-02" db="UniProtKB">
        <authorList>
            <consortium name="WormBaseParasite"/>
        </authorList>
    </citation>
    <scope>IDENTIFICATION</scope>
</reference>
<organism evidence="15">
    <name type="scientific">Angiostrongylus costaricensis</name>
    <name type="common">Nematode worm</name>
    <dbReference type="NCBI Taxonomy" id="334426"/>
    <lineage>
        <taxon>Eukaryota</taxon>
        <taxon>Metazoa</taxon>
        <taxon>Ecdysozoa</taxon>
        <taxon>Nematoda</taxon>
        <taxon>Chromadorea</taxon>
        <taxon>Rhabditida</taxon>
        <taxon>Rhabditina</taxon>
        <taxon>Rhabditomorpha</taxon>
        <taxon>Strongyloidea</taxon>
        <taxon>Metastrongylidae</taxon>
        <taxon>Angiostrongylus</taxon>
    </lineage>
</organism>
<evidence type="ECO:0000256" key="2">
    <source>
        <dbReference type="ARBA" id="ARBA00001936"/>
    </source>
</evidence>
<dbReference type="FunFam" id="1.10.3210.10:FF:000035">
    <property type="entry name" value="HD family hydrolase"/>
    <property type="match status" value="1"/>
</dbReference>
<dbReference type="AlphaFoldDB" id="A0A0R3PL56"/>
<dbReference type="SUPFAM" id="SSF109604">
    <property type="entry name" value="HD-domain/PDEase-like"/>
    <property type="match status" value="1"/>
</dbReference>
<dbReference type="EC" id="3.1.3.89" evidence="7"/>
<comment type="cofactor">
    <cofactor evidence="3">
        <name>Co(2+)</name>
        <dbReference type="ChEBI" id="CHEBI:48828"/>
    </cofactor>
</comment>
<evidence type="ECO:0000313" key="15">
    <source>
        <dbReference type="WBParaSite" id="ACOC_0000544501-mRNA-1"/>
    </source>
</evidence>
<dbReference type="PANTHER" id="PTHR11845:SF13">
    <property type="entry name" value="5'-DEOXYNUCLEOTIDASE HDDC2"/>
    <property type="match status" value="1"/>
</dbReference>
<accession>A0A0R3PL56</accession>
<dbReference type="GO" id="GO:0046872">
    <property type="term" value="F:metal ion binding"/>
    <property type="evidence" value="ECO:0007669"/>
    <property type="project" value="UniProtKB-KW"/>
</dbReference>
<evidence type="ECO:0000313" key="13">
    <source>
        <dbReference type="EMBL" id="VDM57031.1"/>
    </source>
</evidence>
<evidence type="ECO:0000256" key="8">
    <source>
        <dbReference type="ARBA" id="ARBA00015933"/>
    </source>
</evidence>
<gene>
    <name evidence="13" type="ORF">ACOC_LOCUS5446</name>
</gene>
<comment type="function">
    <text evidence="4">Catalyzes the dephosphorylation of the nucleoside 5'-monophosphates deoxyadenosine monophosphate (dAMP), deoxycytidine monophosphate (dCMP), deoxyguanosine monophosphate (dGMP) and deoxythymidine monophosphate (dTMP).</text>
</comment>
<evidence type="ECO:0000256" key="1">
    <source>
        <dbReference type="ARBA" id="ARBA00001638"/>
    </source>
</evidence>
<dbReference type="GO" id="GO:0002953">
    <property type="term" value="F:5'-deoxynucleotidase activity"/>
    <property type="evidence" value="ECO:0007669"/>
    <property type="project" value="UniProtKB-EC"/>
</dbReference>
<sequence length="193" mass="22182">MTVNGVMELLSALDSLKHLKRTGWIKMGVPEPETVACHMYRMAVLAMSLEGQIEGLDVGRTVTMSLVHDLAEAIVGDITPYCSISTEEKHDLENKACTIAIHKIAAYVPMAAVGEQWIEQWKEYEAQETLEAKVVKHLDKFDMVAQAFEYERKYGLDLEQFFESTKTAFTIAPFVEWDRELRIRRDLWLQRKQ</sequence>
<protein>
    <recommendedName>
        <fullName evidence="8">5'-deoxynucleotidase HDDC2</fullName>
        <ecNumber evidence="7">3.1.3.89</ecNumber>
    </recommendedName>
    <alternativeName>
        <fullName evidence="11">HD domain-containing protein 2</fullName>
    </alternativeName>
</protein>
<keyword evidence="9" id="KW-0479">Metal-binding</keyword>
<keyword evidence="10" id="KW-0378">Hydrolase</keyword>
<dbReference type="Gene3D" id="1.10.3210.10">
    <property type="entry name" value="Hypothetical protein af1432"/>
    <property type="match status" value="1"/>
</dbReference>
<dbReference type="Pfam" id="PF13023">
    <property type="entry name" value="HD_3"/>
    <property type="match status" value="1"/>
</dbReference>
<comment type="cofactor">
    <cofactor evidence="2">
        <name>Mn(2+)</name>
        <dbReference type="ChEBI" id="CHEBI:29035"/>
    </cofactor>
</comment>
<comment type="similarity">
    <text evidence="5">Belongs to the HDDC2 family.</text>
</comment>
<reference evidence="13 14" key="2">
    <citation type="submission" date="2018-11" db="EMBL/GenBank/DDBJ databases">
        <authorList>
            <consortium name="Pathogen Informatics"/>
        </authorList>
    </citation>
    <scope>NUCLEOTIDE SEQUENCE [LARGE SCALE GENOMIC DNA]</scope>
    <source>
        <strain evidence="13 14">Costa Rica</strain>
    </source>
</reference>
<dbReference type="EMBL" id="UYYA01003872">
    <property type="protein sequence ID" value="VDM57031.1"/>
    <property type="molecule type" value="Genomic_DNA"/>
</dbReference>
<dbReference type="OMA" id="VEYREQG"/>
<evidence type="ECO:0000259" key="12">
    <source>
        <dbReference type="SMART" id="SM00471"/>
    </source>
</evidence>
<name>A0A0R3PL56_ANGCS</name>
<dbReference type="OrthoDB" id="10254258at2759"/>
<evidence type="ECO:0000256" key="11">
    <source>
        <dbReference type="ARBA" id="ARBA00032735"/>
    </source>
</evidence>
<feature type="domain" description="HD/PDEase" evidence="12">
    <location>
        <begin position="31"/>
        <end position="153"/>
    </location>
</feature>
<evidence type="ECO:0000256" key="7">
    <source>
        <dbReference type="ARBA" id="ARBA00012964"/>
    </source>
</evidence>